<dbReference type="Pfam" id="PF25597">
    <property type="entry name" value="SH3_retrovirus"/>
    <property type="match status" value="1"/>
</dbReference>
<evidence type="ECO:0000259" key="3">
    <source>
        <dbReference type="PROSITE" id="PS50994"/>
    </source>
</evidence>
<sequence length="941" mass="107459">MNFSDMKCDIPELRGDNYKVWKERILLHLGWMDIDYAIRKTEPAPITETSQPDEVDLYEKWERSNRLSVMFIKTKISASIRGSVDQHNNIRELLKAIDDQFVSSDKALASTLIMRFTSQRLTGLNGVSEHIMQMRDIAAQLKSLEVDISESFLVHYILNTLPPQYAPFKISYNTHKDKWSINELMTMCVQEEGRLSMEAGESVHMATQGKNKDQVKGKGKAKGLENLRKPVESECYIYSGNKMGSLSRLVPYGYSFKFGDDITLFYNNHLVGNGTLSNGLYHINLQSDALYTLHVSANAGIKRCVMNEDSSVLWHRRLGHISIERIKKLVNDGVLNTLDFTDFDTCVDCIKGKQTNVSKKGAKRSSNLLEIIHTDICCPDLDSYGQRYFITFIDDYSRYMCIYFLEHKAEALDAFKVFKVEVEKQCDKRIKIVRSDRGGEYFGRYTEGGQAPGPFAKFLAEQGIVAQYTMPGSPDQNGVAERRNQTLLDMVRRMMASSKLPKFLWIEALKTAVYILNRVPTKAVSKTPFELFKVYNPQEKKLDPRTISGYFVGYAERSKGYRFYCPSNSIRIVESRNAKFLEDDLISGSDKGLSIRSNLDHSESQPSTSSNGLIVVVHNTPTVQTRVEQPIQTVPQVDDHEPVDPIVPHIPENVEQPVDQQAPPENVDATLRRSTRMKRSAIPSDYMVYLHESEFNVGAENDLETFSQAMISRESNLWYDAMKEEMNSMAFNEVWDLVELPDGFKAIGCKWVFETKKDSLGNIERHKARLVAKGFTQREGIDYTETFSPVSKKDSLRTVMALVAHFDMNLHQMDVKTAFLNENIMDQCIYQNVSGSKTYFLVLYVDDILLATNDKGMLCEVKQFLSKNFEMKDMGEASYVIGIKIHRDRSRCILGLSQEIYINKVLERFRMKDCSPSVAPIVKGDKLHLNQCPRNDLERNK</sequence>
<name>A0AAW2VMT4_SESRA</name>
<accession>A0AAW2VMT4</accession>
<dbReference type="AlphaFoldDB" id="A0AAW2VMT4"/>
<dbReference type="Gene3D" id="3.30.420.10">
    <property type="entry name" value="Ribonuclease H-like superfamily/Ribonuclease H"/>
    <property type="match status" value="1"/>
</dbReference>
<protein>
    <submittedName>
        <fullName evidence="4">Retrovirus-related Pol polyprotein from transposon TNT 1-94</fullName>
    </submittedName>
</protein>
<organism evidence="4">
    <name type="scientific">Sesamum radiatum</name>
    <name type="common">Black benniseed</name>
    <dbReference type="NCBI Taxonomy" id="300843"/>
    <lineage>
        <taxon>Eukaryota</taxon>
        <taxon>Viridiplantae</taxon>
        <taxon>Streptophyta</taxon>
        <taxon>Embryophyta</taxon>
        <taxon>Tracheophyta</taxon>
        <taxon>Spermatophyta</taxon>
        <taxon>Magnoliopsida</taxon>
        <taxon>eudicotyledons</taxon>
        <taxon>Gunneridae</taxon>
        <taxon>Pentapetalae</taxon>
        <taxon>asterids</taxon>
        <taxon>lamiids</taxon>
        <taxon>Lamiales</taxon>
        <taxon>Pedaliaceae</taxon>
        <taxon>Sesamum</taxon>
    </lineage>
</organism>
<dbReference type="InterPro" id="IPR057670">
    <property type="entry name" value="SH3_retrovirus"/>
</dbReference>
<dbReference type="InterPro" id="IPR013103">
    <property type="entry name" value="RVT_2"/>
</dbReference>
<reference evidence="4" key="1">
    <citation type="submission" date="2020-06" db="EMBL/GenBank/DDBJ databases">
        <authorList>
            <person name="Li T."/>
            <person name="Hu X."/>
            <person name="Zhang T."/>
            <person name="Song X."/>
            <person name="Zhang H."/>
            <person name="Dai N."/>
            <person name="Sheng W."/>
            <person name="Hou X."/>
            <person name="Wei L."/>
        </authorList>
    </citation>
    <scope>NUCLEOTIDE SEQUENCE</scope>
    <source>
        <strain evidence="4">G02</strain>
        <tissue evidence="4">Leaf</tissue>
    </source>
</reference>
<dbReference type="EMBL" id="JACGWJ010000003">
    <property type="protein sequence ID" value="KAL0429751.1"/>
    <property type="molecule type" value="Genomic_DNA"/>
</dbReference>
<keyword evidence="2" id="KW-0378">Hydrolase</keyword>
<dbReference type="SUPFAM" id="SSF53098">
    <property type="entry name" value="Ribonuclease H-like"/>
    <property type="match status" value="1"/>
</dbReference>
<dbReference type="GO" id="GO:0016787">
    <property type="term" value="F:hydrolase activity"/>
    <property type="evidence" value="ECO:0007669"/>
    <property type="project" value="UniProtKB-KW"/>
</dbReference>
<dbReference type="Pfam" id="PF13976">
    <property type="entry name" value="gag_pre-integrs"/>
    <property type="match status" value="1"/>
</dbReference>
<comment type="caution">
    <text evidence="4">The sequence shown here is derived from an EMBL/GenBank/DDBJ whole genome shotgun (WGS) entry which is preliminary data.</text>
</comment>
<dbReference type="InterPro" id="IPR036397">
    <property type="entry name" value="RNaseH_sf"/>
</dbReference>
<proteinExistence type="predicted"/>
<dbReference type="GO" id="GO:0003676">
    <property type="term" value="F:nucleic acid binding"/>
    <property type="evidence" value="ECO:0007669"/>
    <property type="project" value="InterPro"/>
</dbReference>
<dbReference type="PANTHER" id="PTHR42648:SF28">
    <property type="entry name" value="TRANSPOSON-ENCODED PROTEIN WITH RIBONUCLEASE H-LIKE AND RETROVIRUS ZINC FINGER-LIKE DOMAINS"/>
    <property type="match status" value="1"/>
</dbReference>
<dbReference type="PANTHER" id="PTHR42648">
    <property type="entry name" value="TRANSPOSASE, PUTATIVE-RELATED"/>
    <property type="match status" value="1"/>
</dbReference>
<dbReference type="PROSITE" id="PS50994">
    <property type="entry name" value="INTEGRASE"/>
    <property type="match status" value="1"/>
</dbReference>
<dbReference type="GO" id="GO:0015074">
    <property type="term" value="P:DNA integration"/>
    <property type="evidence" value="ECO:0007669"/>
    <property type="project" value="InterPro"/>
</dbReference>
<dbReference type="InterPro" id="IPR025724">
    <property type="entry name" value="GAG-pre-integrase_dom"/>
</dbReference>
<gene>
    <name evidence="4" type="ORF">Sradi_0601100</name>
</gene>
<evidence type="ECO:0000256" key="1">
    <source>
        <dbReference type="ARBA" id="ARBA00022723"/>
    </source>
</evidence>
<evidence type="ECO:0000256" key="2">
    <source>
        <dbReference type="ARBA" id="ARBA00022801"/>
    </source>
</evidence>
<dbReference type="SUPFAM" id="SSF56672">
    <property type="entry name" value="DNA/RNA polymerases"/>
    <property type="match status" value="1"/>
</dbReference>
<feature type="domain" description="Integrase catalytic" evidence="3">
    <location>
        <begin position="364"/>
        <end position="536"/>
    </location>
</feature>
<dbReference type="InterPro" id="IPR039537">
    <property type="entry name" value="Retrotran_Ty1/copia-like"/>
</dbReference>
<dbReference type="InterPro" id="IPR001584">
    <property type="entry name" value="Integrase_cat-core"/>
</dbReference>
<dbReference type="GO" id="GO:0046872">
    <property type="term" value="F:metal ion binding"/>
    <property type="evidence" value="ECO:0007669"/>
    <property type="project" value="UniProtKB-KW"/>
</dbReference>
<dbReference type="Pfam" id="PF07727">
    <property type="entry name" value="RVT_2"/>
    <property type="match status" value="1"/>
</dbReference>
<dbReference type="Pfam" id="PF14223">
    <property type="entry name" value="Retrotran_gag_2"/>
    <property type="match status" value="1"/>
</dbReference>
<dbReference type="InterPro" id="IPR043502">
    <property type="entry name" value="DNA/RNA_pol_sf"/>
</dbReference>
<keyword evidence="1" id="KW-0479">Metal-binding</keyword>
<evidence type="ECO:0000313" key="4">
    <source>
        <dbReference type="EMBL" id="KAL0429751.1"/>
    </source>
</evidence>
<reference evidence="4" key="2">
    <citation type="journal article" date="2024" name="Plant">
        <title>Genomic evolution and insights into agronomic trait innovations of Sesamum species.</title>
        <authorList>
            <person name="Miao H."/>
            <person name="Wang L."/>
            <person name="Qu L."/>
            <person name="Liu H."/>
            <person name="Sun Y."/>
            <person name="Le M."/>
            <person name="Wang Q."/>
            <person name="Wei S."/>
            <person name="Zheng Y."/>
            <person name="Lin W."/>
            <person name="Duan Y."/>
            <person name="Cao H."/>
            <person name="Xiong S."/>
            <person name="Wang X."/>
            <person name="Wei L."/>
            <person name="Li C."/>
            <person name="Ma Q."/>
            <person name="Ju M."/>
            <person name="Zhao R."/>
            <person name="Li G."/>
            <person name="Mu C."/>
            <person name="Tian Q."/>
            <person name="Mei H."/>
            <person name="Zhang T."/>
            <person name="Gao T."/>
            <person name="Zhang H."/>
        </authorList>
    </citation>
    <scope>NUCLEOTIDE SEQUENCE</scope>
    <source>
        <strain evidence="4">G02</strain>
    </source>
</reference>
<dbReference type="InterPro" id="IPR012337">
    <property type="entry name" value="RNaseH-like_sf"/>
</dbReference>
<dbReference type="Pfam" id="PF00665">
    <property type="entry name" value="rve"/>
    <property type="match status" value="1"/>
</dbReference>